<dbReference type="Proteomes" id="UP000770661">
    <property type="component" value="Unassembled WGS sequence"/>
</dbReference>
<gene>
    <name evidence="2" type="ORF">GWK47_029975</name>
</gene>
<protein>
    <submittedName>
        <fullName evidence="2">Uncharacterized protein</fullName>
    </submittedName>
</protein>
<name>A0A8J4YKC1_CHIOP</name>
<evidence type="ECO:0000313" key="3">
    <source>
        <dbReference type="Proteomes" id="UP000770661"/>
    </source>
</evidence>
<dbReference type="OrthoDB" id="10576483at2759"/>
<proteinExistence type="predicted"/>
<accession>A0A8J4YKC1</accession>
<feature type="signal peptide" evidence="1">
    <location>
        <begin position="1"/>
        <end position="30"/>
    </location>
</feature>
<dbReference type="EMBL" id="JACEEZ010000999">
    <property type="protein sequence ID" value="KAG0729612.1"/>
    <property type="molecule type" value="Genomic_DNA"/>
</dbReference>
<feature type="chain" id="PRO_5035303267" evidence="1">
    <location>
        <begin position="31"/>
        <end position="316"/>
    </location>
</feature>
<evidence type="ECO:0000313" key="2">
    <source>
        <dbReference type="EMBL" id="KAG0729612.1"/>
    </source>
</evidence>
<dbReference type="AlphaFoldDB" id="A0A8J4YKC1"/>
<comment type="caution">
    <text evidence="2">The sequence shown here is derived from an EMBL/GenBank/DDBJ whole genome shotgun (WGS) entry which is preliminary data.</text>
</comment>
<sequence length="316" mass="34843">MCSTMPPSLRLLRCAAMVLCLQILGRTAHALDTDGECIVQGQQSLETPLNTSILVFISPEQPLQLLLEFQDLNNVNDRDALYVTNDAATHYKVRRGISSNTSHPLHLVVTDGWNRLRLVADDRHLGLKWIDKNDEADLLALTLDFSINKMSLKGFFAVCSGDSPEWDVGDGQQATVPLHPLKSEQQLVMTGQASSMPYLITDSGPIPIVTNTTLTVKIQRQNSTSVITIVQESLELLSVQQSLRPVITVGSKGGNTHLRLSLSDPQEEQEHSRGPHPESQTITNIYILIGVLAELTTTGTNHSAIRHPRQVQYCVK</sequence>
<organism evidence="2 3">
    <name type="scientific">Chionoecetes opilio</name>
    <name type="common">Atlantic snow crab</name>
    <name type="synonym">Cancer opilio</name>
    <dbReference type="NCBI Taxonomy" id="41210"/>
    <lineage>
        <taxon>Eukaryota</taxon>
        <taxon>Metazoa</taxon>
        <taxon>Ecdysozoa</taxon>
        <taxon>Arthropoda</taxon>
        <taxon>Crustacea</taxon>
        <taxon>Multicrustacea</taxon>
        <taxon>Malacostraca</taxon>
        <taxon>Eumalacostraca</taxon>
        <taxon>Eucarida</taxon>
        <taxon>Decapoda</taxon>
        <taxon>Pleocyemata</taxon>
        <taxon>Brachyura</taxon>
        <taxon>Eubrachyura</taxon>
        <taxon>Majoidea</taxon>
        <taxon>Majidae</taxon>
        <taxon>Chionoecetes</taxon>
    </lineage>
</organism>
<keyword evidence="1" id="KW-0732">Signal</keyword>
<evidence type="ECO:0000256" key="1">
    <source>
        <dbReference type="SAM" id="SignalP"/>
    </source>
</evidence>
<reference evidence="2" key="1">
    <citation type="submission" date="2020-07" db="EMBL/GenBank/DDBJ databases">
        <title>The High-quality genome of the commercially important snow crab, Chionoecetes opilio.</title>
        <authorList>
            <person name="Jeong J.-H."/>
            <person name="Ryu S."/>
        </authorList>
    </citation>
    <scope>NUCLEOTIDE SEQUENCE</scope>
    <source>
        <strain evidence="2">MADBK_172401_WGS</strain>
        <tissue evidence="2">Digestive gland</tissue>
    </source>
</reference>
<keyword evidence="3" id="KW-1185">Reference proteome</keyword>